<evidence type="ECO:0000313" key="6">
    <source>
        <dbReference type="Proteomes" id="UP000663829"/>
    </source>
</evidence>
<dbReference type="Proteomes" id="UP000663829">
    <property type="component" value="Unassembled WGS sequence"/>
</dbReference>
<organism evidence="4 6">
    <name type="scientific">Didymodactylos carnosus</name>
    <dbReference type="NCBI Taxonomy" id="1234261"/>
    <lineage>
        <taxon>Eukaryota</taxon>
        <taxon>Metazoa</taxon>
        <taxon>Spiralia</taxon>
        <taxon>Gnathifera</taxon>
        <taxon>Rotifera</taxon>
        <taxon>Eurotatoria</taxon>
        <taxon>Bdelloidea</taxon>
        <taxon>Philodinida</taxon>
        <taxon>Philodinidae</taxon>
        <taxon>Didymodactylos</taxon>
    </lineage>
</organism>
<dbReference type="Proteomes" id="UP000681722">
    <property type="component" value="Unassembled WGS sequence"/>
</dbReference>
<evidence type="ECO:0000256" key="1">
    <source>
        <dbReference type="ARBA" id="ARBA00022737"/>
    </source>
</evidence>
<evidence type="ECO:0000256" key="3">
    <source>
        <dbReference type="SAM" id="MobiDB-lite"/>
    </source>
</evidence>
<dbReference type="CDD" id="cd05819">
    <property type="entry name" value="NHL"/>
    <property type="match status" value="1"/>
</dbReference>
<dbReference type="SUPFAM" id="SSF63829">
    <property type="entry name" value="Calcium-dependent phosphotriesterase"/>
    <property type="match status" value="1"/>
</dbReference>
<dbReference type="GO" id="GO:0000209">
    <property type="term" value="P:protein polyubiquitination"/>
    <property type="evidence" value="ECO:0007669"/>
    <property type="project" value="TreeGrafter"/>
</dbReference>
<dbReference type="PANTHER" id="PTHR24104">
    <property type="entry name" value="E3 UBIQUITIN-PROTEIN LIGASE NHLRC1-RELATED"/>
    <property type="match status" value="1"/>
</dbReference>
<sequence length="313" mass="32135">MQNQGTSSTSSTSTSSTTSVTTTSTTTTSSATTTTVNGTTLSTTSILCNLNIQIIDYTTSTTSTSSSTSTSTTSVTSSTSTTTSATTTSTTSSTSTTTSATTTSTTSSTSTTTSATTTSRTSSTSTTTSTTVTTSTTTAVNSCTFRWNTTGITVAGVTSTSGAAANLLNFPYDVFIDSQNVMYIADSSNNRIQRWLLNVTSGNGTTVAGSSAGTSGTTSSLLTNPRFLYVDSNQNIYIADTNNHRIQYYSSGSLNGTTICGATSLSSTAYNRLNTPYGVYVTSDGSVFISDTGNFRVMKWAANATNGTLSARS</sequence>
<dbReference type="GO" id="GO:0008270">
    <property type="term" value="F:zinc ion binding"/>
    <property type="evidence" value="ECO:0007669"/>
    <property type="project" value="UniProtKB-KW"/>
</dbReference>
<keyword evidence="6" id="KW-1185">Reference proteome</keyword>
<protein>
    <submittedName>
        <fullName evidence="4">Uncharacterized protein</fullName>
    </submittedName>
</protein>
<dbReference type="EMBL" id="CAJNOQ010013364">
    <property type="protein sequence ID" value="CAF1320177.1"/>
    <property type="molecule type" value="Genomic_DNA"/>
</dbReference>
<dbReference type="Pfam" id="PF01436">
    <property type="entry name" value="NHL"/>
    <property type="match status" value="1"/>
</dbReference>
<comment type="caution">
    <text evidence="4">The sequence shown here is derived from an EMBL/GenBank/DDBJ whole genome shotgun (WGS) entry which is preliminary data.</text>
</comment>
<dbReference type="EMBL" id="CAJOBC010047213">
    <property type="protein sequence ID" value="CAF4165177.1"/>
    <property type="molecule type" value="Genomic_DNA"/>
</dbReference>
<evidence type="ECO:0000313" key="4">
    <source>
        <dbReference type="EMBL" id="CAF1320177.1"/>
    </source>
</evidence>
<feature type="region of interest" description="Disordered" evidence="3">
    <location>
        <begin position="1"/>
        <end position="35"/>
    </location>
</feature>
<reference evidence="4" key="1">
    <citation type="submission" date="2021-02" db="EMBL/GenBank/DDBJ databases">
        <authorList>
            <person name="Nowell W R."/>
        </authorList>
    </citation>
    <scope>NUCLEOTIDE SEQUENCE</scope>
</reference>
<evidence type="ECO:0000256" key="2">
    <source>
        <dbReference type="PROSITE-ProRule" id="PRU00504"/>
    </source>
</evidence>
<dbReference type="Gene3D" id="2.40.10.500">
    <property type="match status" value="2"/>
</dbReference>
<dbReference type="InterPro" id="IPR001258">
    <property type="entry name" value="NHL_repeat"/>
</dbReference>
<dbReference type="AlphaFoldDB" id="A0A815F2K2"/>
<keyword evidence="1" id="KW-0677">Repeat</keyword>
<name>A0A815F2K2_9BILA</name>
<dbReference type="InterPro" id="IPR050952">
    <property type="entry name" value="TRIM-NHL_E3_ligases"/>
</dbReference>
<dbReference type="GO" id="GO:0043161">
    <property type="term" value="P:proteasome-mediated ubiquitin-dependent protein catabolic process"/>
    <property type="evidence" value="ECO:0007669"/>
    <property type="project" value="TreeGrafter"/>
</dbReference>
<gene>
    <name evidence="4" type="ORF">GPM918_LOCUS29434</name>
    <name evidence="5" type="ORF">SRO942_LOCUS30011</name>
</gene>
<accession>A0A815F2K2</accession>
<evidence type="ECO:0000313" key="5">
    <source>
        <dbReference type="EMBL" id="CAF4165177.1"/>
    </source>
</evidence>
<dbReference type="OrthoDB" id="10044505at2759"/>
<dbReference type="PROSITE" id="PS51125">
    <property type="entry name" value="NHL"/>
    <property type="match status" value="1"/>
</dbReference>
<proteinExistence type="predicted"/>
<feature type="repeat" description="NHL" evidence="2">
    <location>
        <begin position="209"/>
        <end position="252"/>
    </location>
</feature>
<dbReference type="GO" id="GO:0061630">
    <property type="term" value="F:ubiquitin protein ligase activity"/>
    <property type="evidence" value="ECO:0007669"/>
    <property type="project" value="TreeGrafter"/>
</dbReference>
<dbReference type="PANTHER" id="PTHR24104:SF25">
    <property type="entry name" value="PROTEIN LIN-41"/>
    <property type="match status" value="1"/>
</dbReference>
<feature type="region of interest" description="Disordered" evidence="3">
    <location>
        <begin position="61"/>
        <end position="131"/>
    </location>
</feature>